<name>A0ABN0RCD6_9LIST</name>
<dbReference type="RefSeq" id="WP_036098251.1">
    <property type="nucleotide sequence ID" value="NZ_AODF01000034.1"/>
</dbReference>
<dbReference type="EMBL" id="AODF01000034">
    <property type="protein sequence ID" value="EUJ26942.1"/>
    <property type="molecule type" value="Genomic_DNA"/>
</dbReference>
<dbReference type="Gene3D" id="1.10.287.1060">
    <property type="entry name" value="ESAT-6-like"/>
    <property type="match status" value="1"/>
</dbReference>
<sequence length="98" mass="11429">MAGQIRMSPEELRARAKTYGQSSQEIEQLLQRLSQLQEQLRSEWEGQAFQRFDDQFNQLKPKVTEFAHLMDQIEAQLTKTATAVEEQDQQLSQNFGLQ</sequence>
<accession>A0ABN0RCD6</accession>
<keyword evidence="3" id="KW-1185">Reference proteome</keyword>
<dbReference type="InterPro" id="IPR010310">
    <property type="entry name" value="T7SS_ESAT-6-like"/>
</dbReference>
<evidence type="ECO:0000313" key="3">
    <source>
        <dbReference type="Proteomes" id="UP000019249"/>
    </source>
</evidence>
<comment type="similarity">
    <text evidence="1">Belongs to the WXG100 family.</text>
</comment>
<comment type="caution">
    <text evidence="2">The sequence shown here is derived from an EMBL/GenBank/DDBJ whole genome shotgun (WGS) entry which is preliminary data.</text>
</comment>
<dbReference type="SUPFAM" id="SSF140453">
    <property type="entry name" value="EsxAB dimer-like"/>
    <property type="match status" value="1"/>
</dbReference>
<evidence type="ECO:0000256" key="1">
    <source>
        <dbReference type="RuleBase" id="RU362001"/>
    </source>
</evidence>
<protein>
    <recommendedName>
        <fullName evidence="1">ESAT-6-like protein</fullName>
    </recommendedName>
</protein>
<evidence type="ECO:0000313" key="2">
    <source>
        <dbReference type="EMBL" id="EUJ26942.1"/>
    </source>
</evidence>
<reference evidence="2 3" key="1">
    <citation type="journal article" date="2014" name="Int. J. Syst. Evol. Microbiol.">
        <title>Listeria floridensis sp. nov., Listeria aquatica sp. nov., Listeria cornellensis sp. nov., Listeria riparia sp. nov. and Listeria grandensis sp. nov., from agricultural and natural environments.</title>
        <authorList>
            <person name="den Bakker H.C."/>
            <person name="Warchocki S."/>
            <person name="Wright E.M."/>
            <person name="Allred A.F."/>
            <person name="Ahlstrom C."/>
            <person name="Manuel C.S."/>
            <person name="Stasiewicz M.J."/>
            <person name="Burrell A."/>
            <person name="Roof S."/>
            <person name="Strawn L."/>
            <person name="Fortes E.D."/>
            <person name="Nightingale K.K."/>
            <person name="Kephart D."/>
            <person name="Wiedmann M."/>
        </authorList>
    </citation>
    <scope>NUCLEOTIDE SEQUENCE [LARGE SCALE GENOMIC DNA]</scope>
    <source>
        <strain evidence="2 3">FSL S10-1187</strain>
    </source>
</reference>
<dbReference type="NCBIfam" id="TIGR03930">
    <property type="entry name" value="WXG100_ESAT6"/>
    <property type="match status" value="1"/>
</dbReference>
<gene>
    <name evidence="2" type="ORF">MFLO_13760</name>
</gene>
<dbReference type="Proteomes" id="UP000019249">
    <property type="component" value="Unassembled WGS sequence"/>
</dbReference>
<organism evidence="2 3">
    <name type="scientific">Listeria floridensis FSL S10-1187</name>
    <dbReference type="NCBI Taxonomy" id="1265817"/>
    <lineage>
        <taxon>Bacteria</taxon>
        <taxon>Bacillati</taxon>
        <taxon>Bacillota</taxon>
        <taxon>Bacilli</taxon>
        <taxon>Bacillales</taxon>
        <taxon>Listeriaceae</taxon>
        <taxon>Listeria</taxon>
    </lineage>
</organism>
<dbReference type="Pfam" id="PF06013">
    <property type="entry name" value="WXG100"/>
    <property type="match status" value="1"/>
</dbReference>
<proteinExistence type="inferred from homology"/>
<dbReference type="InterPro" id="IPR036689">
    <property type="entry name" value="ESAT-6-like_sf"/>
</dbReference>